<keyword evidence="6 7" id="KW-0413">Isomerase</keyword>
<evidence type="ECO:0000313" key="11">
    <source>
        <dbReference type="Proteomes" id="UP000041254"/>
    </source>
</evidence>
<keyword evidence="11" id="KW-1185">Reference proteome</keyword>
<dbReference type="InterPro" id="IPR016040">
    <property type="entry name" value="NAD(P)-bd_dom"/>
</dbReference>
<evidence type="ECO:0000313" key="10">
    <source>
        <dbReference type="EMBL" id="CEM24559.1"/>
    </source>
</evidence>
<gene>
    <name evidence="10" type="ORF">Vbra_9704</name>
</gene>
<dbReference type="UniPathway" id="UPA00214"/>
<dbReference type="OrthoDB" id="9402762at2759"/>
<keyword evidence="8" id="KW-0732">Signal</keyword>
<evidence type="ECO:0000256" key="7">
    <source>
        <dbReference type="RuleBase" id="RU366046"/>
    </source>
</evidence>
<dbReference type="AlphaFoldDB" id="A0A0G4G888"/>
<evidence type="ECO:0000259" key="9">
    <source>
        <dbReference type="Pfam" id="PF16363"/>
    </source>
</evidence>
<comment type="similarity">
    <text evidence="7">Belongs to the NAD(P)-dependent epimerase/dehydratase family.</text>
</comment>
<organism evidence="10 11">
    <name type="scientific">Vitrella brassicaformis (strain CCMP3155)</name>
    <dbReference type="NCBI Taxonomy" id="1169540"/>
    <lineage>
        <taxon>Eukaryota</taxon>
        <taxon>Sar</taxon>
        <taxon>Alveolata</taxon>
        <taxon>Colpodellida</taxon>
        <taxon>Vitrellaceae</taxon>
        <taxon>Vitrella</taxon>
    </lineage>
</organism>
<dbReference type="InterPro" id="IPR036291">
    <property type="entry name" value="NAD(P)-bd_dom_sf"/>
</dbReference>
<evidence type="ECO:0000256" key="5">
    <source>
        <dbReference type="ARBA" id="ARBA00023027"/>
    </source>
</evidence>
<reference evidence="10 11" key="1">
    <citation type="submission" date="2014-11" db="EMBL/GenBank/DDBJ databases">
        <authorList>
            <person name="Zhu J."/>
            <person name="Qi W."/>
            <person name="Song R."/>
        </authorList>
    </citation>
    <scope>NUCLEOTIDE SEQUENCE [LARGE SCALE GENOMIC DNA]</scope>
</reference>
<dbReference type="GO" id="GO:0006012">
    <property type="term" value="P:galactose metabolic process"/>
    <property type="evidence" value="ECO:0007669"/>
    <property type="project" value="UniProtKB-UniPathway"/>
</dbReference>
<name>A0A0G4G888_VITBC</name>
<dbReference type="Pfam" id="PF16363">
    <property type="entry name" value="GDP_Man_Dehyd"/>
    <property type="match status" value="1"/>
</dbReference>
<dbReference type="PANTHER" id="PTHR43725">
    <property type="entry name" value="UDP-GLUCOSE 4-EPIMERASE"/>
    <property type="match status" value="1"/>
</dbReference>
<dbReference type="GO" id="GO:0005829">
    <property type="term" value="C:cytosol"/>
    <property type="evidence" value="ECO:0007669"/>
    <property type="project" value="TreeGrafter"/>
</dbReference>
<dbReference type="VEuPathDB" id="CryptoDB:Vbra_9704"/>
<dbReference type="Gene3D" id="3.90.25.10">
    <property type="entry name" value="UDP-galactose 4-epimerase, domain 1"/>
    <property type="match status" value="1"/>
</dbReference>
<feature type="chain" id="PRO_5005190109" description="UDP-glucose 4-epimerase" evidence="8">
    <location>
        <begin position="22"/>
        <end position="396"/>
    </location>
</feature>
<dbReference type="EMBL" id="CDMY01000582">
    <property type="protein sequence ID" value="CEM24559.1"/>
    <property type="molecule type" value="Genomic_DNA"/>
</dbReference>
<comment type="catalytic activity">
    <reaction evidence="1 7">
        <text>UDP-alpha-D-glucose = UDP-alpha-D-galactose</text>
        <dbReference type="Rhea" id="RHEA:22168"/>
        <dbReference type="ChEBI" id="CHEBI:58885"/>
        <dbReference type="ChEBI" id="CHEBI:66914"/>
        <dbReference type="EC" id="5.1.3.2"/>
    </reaction>
</comment>
<sequence>MRRSVLLVGCALLLLVAAAPGDCFHLCRAACASSSESQRGCRTALRAAMAGEGGAKHILCTGGAGYIGSHTVVHLLKAGYRVSILDNLSNASLKVKERLKQITGEDVPLFTTDTIDTDALLKLFKEQKFDGVIHYAALKAVGESVAMPLEYYTNNVSGTLTLLKVMREAGCKVLVFSSSATVYAPKETPLTEQDALGPSNPYGWTKFMIEQILQDLYKSDPSWKISILRYFNPVGAHPSGRIGESPSQPNNLLPYIQQVAVGRRPQLSVFGNDYNTPDGTGVRDYLHVEDLAEGHIAALTKLFQGDPCCITHNLGTGKGVSVLEMVDSFEKASGVKIPYKIEARRAGDLATVVADPSKANKELNWTAKRTIQEACANAWKWQSTNPYGYEDAPPQK</sequence>
<dbReference type="InterPro" id="IPR005886">
    <property type="entry name" value="UDP_G4E"/>
</dbReference>
<feature type="domain" description="NAD(P)-binding" evidence="9">
    <location>
        <begin position="59"/>
        <end position="376"/>
    </location>
</feature>
<dbReference type="OMA" id="GEHLICN"/>
<comment type="subunit">
    <text evidence="7">Homodimer.</text>
</comment>
<keyword evidence="7" id="KW-0119">Carbohydrate metabolism</keyword>
<comment type="cofactor">
    <cofactor evidence="2 7">
        <name>NAD(+)</name>
        <dbReference type="ChEBI" id="CHEBI:57540"/>
    </cofactor>
</comment>
<dbReference type="Proteomes" id="UP000041254">
    <property type="component" value="Unassembled WGS sequence"/>
</dbReference>
<dbReference type="GO" id="GO:0003978">
    <property type="term" value="F:UDP-glucose 4-epimerase activity"/>
    <property type="evidence" value="ECO:0007669"/>
    <property type="project" value="UniProtKB-UniRule"/>
</dbReference>
<dbReference type="Gene3D" id="3.40.50.720">
    <property type="entry name" value="NAD(P)-binding Rossmann-like Domain"/>
    <property type="match status" value="1"/>
</dbReference>
<dbReference type="CDD" id="cd05247">
    <property type="entry name" value="UDP_G4E_1_SDR_e"/>
    <property type="match status" value="1"/>
</dbReference>
<evidence type="ECO:0000256" key="8">
    <source>
        <dbReference type="SAM" id="SignalP"/>
    </source>
</evidence>
<dbReference type="SUPFAM" id="SSF51735">
    <property type="entry name" value="NAD(P)-binding Rossmann-fold domains"/>
    <property type="match status" value="1"/>
</dbReference>
<evidence type="ECO:0000256" key="4">
    <source>
        <dbReference type="ARBA" id="ARBA00013189"/>
    </source>
</evidence>
<keyword evidence="5 7" id="KW-0520">NAD</keyword>
<evidence type="ECO:0000256" key="1">
    <source>
        <dbReference type="ARBA" id="ARBA00000083"/>
    </source>
</evidence>
<comment type="pathway">
    <text evidence="3 7">Carbohydrate metabolism; galactose metabolism.</text>
</comment>
<dbReference type="InParanoid" id="A0A0G4G888"/>
<dbReference type="PhylomeDB" id="A0A0G4G888"/>
<dbReference type="NCBIfam" id="NF007956">
    <property type="entry name" value="PRK10675.1"/>
    <property type="match status" value="1"/>
</dbReference>
<accession>A0A0G4G888</accession>
<evidence type="ECO:0000256" key="3">
    <source>
        <dbReference type="ARBA" id="ARBA00004947"/>
    </source>
</evidence>
<evidence type="ECO:0000256" key="6">
    <source>
        <dbReference type="ARBA" id="ARBA00023235"/>
    </source>
</evidence>
<feature type="signal peptide" evidence="8">
    <location>
        <begin position="1"/>
        <end position="21"/>
    </location>
</feature>
<evidence type="ECO:0000256" key="2">
    <source>
        <dbReference type="ARBA" id="ARBA00001911"/>
    </source>
</evidence>
<protein>
    <recommendedName>
        <fullName evidence="4 7">UDP-glucose 4-epimerase</fullName>
        <ecNumber evidence="4 7">5.1.3.2</ecNumber>
    </recommendedName>
</protein>
<proteinExistence type="inferred from homology"/>
<dbReference type="EC" id="5.1.3.2" evidence="4 7"/>
<dbReference type="PANTHER" id="PTHR43725:SF47">
    <property type="entry name" value="UDP-GLUCOSE 4-EPIMERASE"/>
    <property type="match status" value="1"/>
</dbReference>
<dbReference type="STRING" id="1169540.A0A0G4G888"/>
<dbReference type="NCBIfam" id="TIGR01179">
    <property type="entry name" value="galE"/>
    <property type="match status" value="1"/>
</dbReference>